<dbReference type="PANTHER" id="PTHR40038:SF1">
    <property type="entry name" value="MEMBRANE-ASSOCIATED PROTEIN TCAA"/>
    <property type="match status" value="1"/>
</dbReference>
<evidence type="ECO:0000256" key="1">
    <source>
        <dbReference type="ARBA" id="ARBA00004162"/>
    </source>
</evidence>
<gene>
    <name evidence="12" type="ORF">ACFQ2J_13910</name>
</gene>
<comment type="caution">
    <text evidence="12">The sequence shown here is derived from an EMBL/GenBank/DDBJ whole genome shotgun (WGS) entry which is preliminary data.</text>
</comment>
<name>A0ABW3L2I2_9BACI</name>
<evidence type="ECO:0000256" key="2">
    <source>
        <dbReference type="ARBA" id="ARBA00022475"/>
    </source>
</evidence>
<dbReference type="Pfam" id="PF22813">
    <property type="entry name" value="TcaA_2nd"/>
    <property type="match status" value="1"/>
</dbReference>
<evidence type="ECO:0000313" key="12">
    <source>
        <dbReference type="EMBL" id="MFD1020279.1"/>
    </source>
</evidence>
<evidence type="ECO:0000256" key="3">
    <source>
        <dbReference type="ARBA" id="ARBA00022692"/>
    </source>
</evidence>
<protein>
    <submittedName>
        <fullName evidence="12">Zinc ribbon domain-containing protein</fullName>
    </submittedName>
</protein>
<dbReference type="InterPro" id="IPR054528">
    <property type="entry name" value="TcaA_5th"/>
</dbReference>
<evidence type="ECO:0000256" key="7">
    <source>
        <dbReference type="SAM" id="Phobius"/>
    </source>
</evidence>
<evidence type="ECO:0000259" key="10">
    <source>
        <dbReference type="Pfam" id="PF22820"/>
    </source>
</evidence>
<evidence type="ECO:0000256" key="6">
    <source>
        <dbReference type="SAM" id="MobiDB-lite"/>
    </source>
</evidence>
<feature type="transmembrane region" description="Helical" evidence="7">
    <location>
        <begin position="51"/>
        <end position="70"/>
    </location>
</feature>
<keyword evidence="13" id="KW-1185">Reference proteome</keyword>
<keyword evidence="2" id="KW-1003">Cell membrane</keyword>
<feature type="domain" description="TcaA 4th" evidence="10">
    <location>
        <begin position="257"/>
        <end position="326"/>
    </location>
</feature>
<evidence type="ECO:0000259" key="11">
    <source>
        <dbReference type="Pfam" id="PF25155"/>
    </source>
</evidence>
<evidence type="ECO:0000256" key="5">
    <source>
        <dbReference type="ARBA" id="ARBA00023136"/>
    </source>
</evidence>
<evidence type="ECO:0000259" key="8">
    <source>
        <dbReference type="Pfam" id="PF22813"/>
    </source>
</evidence>
<dbReference type="InterPro" id="IPR054529">
    <property type="entry name" value="TcaA_2nd"/>
</dbReference>
<feature type="domain" description="YvbJ-like NTF2-like" evidence="11">
    <location>
        <begin position="339"/>
        <end position="452"/>
    </location>
</feature>
<dbReference type="EMBL" id="JBHTKL010000005">
    <property type="protein sequence ID" value="MFD1020279.1"/>
    <property type="molecule type" value="Genomic_DNA"/>
</dbReference>
<keyword evidence="3 7" id="KW-0812">Transmembrane</keyword>
<dbReference type="InterPro" id="IPR054530">
    <property type="entry name" value="TcaA_4th"/>
</dbReference>
<feature type="compositionally biased region" description="Acidic residues" evidence="6">
    <location>
        <begin position="486"/>
        <end position="497"/>
    </location>
</feature>
<evidence type="ECO:0000259" key="9">
    <source>
        <dbReference type="Pfam" id="PF22819"/>
    </source>
</evidence>
<evidence type="ECO:0000313" key="13">
    <source>
        <dbReference type="Proteomes" id="UP001596990"/>
    </source>
</evidence>
<keyword evidence="5 7" id="KW-0472">Membrane</keyword>
<dbReference type="RefSeq" id="WP_386061583.1">
    <property type="nucleotide sequence ID" value="NZ_JBHTKL010000005.1"/>
</dbReference>
<dbReference type="Pfam" id="PF22819">
    <property type="entry name" value="TcaA_5th"/>
    <property type="match status" value="1"/>
</dbReference>
<accession>A0ABW3L2I2</accession>
<dbReference type="InterPro" id="IPR056902">
    <property type="entry name" value="NTF2_YvbJ"/>
</dbReference>
<reference evidence="13" key="1">
    <citation type="journal article" date="2019" name="Int. J. Syst. Evol. Microbiol.">
        <title>The Global Catalogue of Microorganisms (GCM) 10K type strain sequencing project: providing services to taxonomists for standard genome sequencing and annotation.</title>
        <authorList>
            <consortium name="The Broad Institute Genomics Platform"/>
            <consortium name="The Broad Institute Genome Sequencing Center for Infectious Disease"/>
            <person name="Wu L."/>
            <person name="Ma J."/>
        </authorList>
    </citation>
    <scope>NUCLEOTIDE SEQUENCE [LARGE SCALE GENOMIC DNA]</scope>
    <source>
        <strain evidence="13">CCUG 56607</strain>
    </source>
</reference>
<feature type="region of interest" description="Disordered" evidence="6">
    <location>
        <begin position="477"/>
        <end position="505"/>
    </location>
</feature>
<feature type="domain" description="TcaA second" evidence="8">
    <location>
        <begin position="78"/>
        <end position="173"/>
    </location>
</feature>
<dbReference type="PANTHER" id="PTHR40038">
    <property type="entry name" value="MEMBRANE-ASSOCIATED PROTEIN TCAA"/>
    <property type="match status" value="1"/>
</dbReference>
<organism evidence="12 13">
    <name type="scientific">Thalassobacillus hwangdonensis</name>
    <dbReference type="NCBI Taxonomy" id="546108"/>
    <lineage>
        <taxon>Bacteria</taxon>
        <taxon>Bacillati</taxon>
        <taxon>Bacillota</taxon>
        <taxon>Bacilli</taxon>
        <taxon>Bacillales</taxon>
        <taxon>Bacillaceae</taxon>
        <taxon>Thalassobacillus</taxon>
    </lineage>
</organism>
<dbReference type="Pfam" id="PF25155">
    <property type="entry name" value="NTF2_YvbJ"/>
    <property type="match status" value="1"/>
</dbReference>
<comment type="subcellular location">
    <subcellularLocation>
        <location evidence="1">Cell membrane</location>
        <topology evidence="1">Single-pass membrane protein</topology>
    </subcellularLocation>
</comment>
<keyword evidence="4 7" id="KW-1133">Transmembrane helix</keyword>
<evidence type="ECO:0000256" key="4">
    <source>
        <dbReference type="ARBA" id="ARBA00022989"/>
    </source>
</evidence>
<dbReference type="Pfam" id="PF22820">
    <property type="entry name" value="TcaA_3rd_4th"/>
    <property type="match status" value="1"/>
</dbReference>
<proteinExistence type="predicted"/>
<feature type="domain" description="TcaA protein NTF2-like" evidence="9">
    <location>
        <begin position="507"/>
        <end position="614"/>
    </location>
</feature>
<dbReference type="Proteomes" id="UP001596990">
    <property type="component" value="Unassembled WGS sequence"/>
</dbReference>
<sequence>MNYCNNCGEKLMEGNSFCLSCGQRVKPSRTNQTSPPAGNFPAKKMSKKKKVGLGIALIAMLLLVTGYIVISDYYSATNLVERYKDAVKEKDANALADLFVFDGEEAAINEQDAAAYLSLIDRYPENHEEVLDELEAQLDTVKSKEDEMWDALLGEDDFFIEIVEQDRFLLFKQSFLSIEPIYLTFYTDYKGTEVLYADKEIFTSDEDAQSYEYGPLIPGIYAFTARYKTGEADLTTTNETELWRKTDYEMGFNLDAEMVTFETVTPQPQQANLFINDKKTEINPFEEAYGPVVLDGSTTAVVEAEFPWGTMVSEPIPLTDPSMNVEFVFSSEMEAAFAQLIADFNYSYLEAYKNQGSGTLENAVPELEEELLGWFTQDIKEGYTYRLQFLSMEMQKGVTLESNGAYAAKVLVKEESISEIFETEVGPEEEPVEPIALYYKIIYHEGGWLVGDLQFVAYNEENFTDTMPILSETEVAEFSVPKEEPEASETADEESEASESVSDSAPQDTVVAFRIAYENALNTVDFSVAEDYLDFDSHAYHELKKYIETDVIDAFNFNFTLNEPLDVEMTSDGARVWMREQFIFTHDGERTDYDREKLYHLRLDDAGNYKIWKIDILDTVRD</sequence>